<name>A0A6B9Q468_9VIRU</name>
<sequence>MSAVSFFLRLAQQLVHTHMNVGLPQGDYSNVSSTDVRVTGAVAAAISQYGEFTVPALGTRFLLADYDATVIRFIHAAKEIDRGQSIDNVVSRIWLPVSSSDGFFKLTVAQCLSDMLENLELSIPVSVLKDAVLSGTIPDAWVAIKGALGTAPTPGRPDRRDRFDFIFKSQRDAAHFVTDWTSENAASVLQELDLEWNDPGADQVNWSIQYKQLFTELSVKWARLNAAYAQFFEMSSGLANRSAAVGSQAQMADVTTSNEITVVKTHLALSAAQFSLAACFPPECIFEGGLPRRVVITTPVSVSQRTTEFCQQDWR</sequence>
<keyword evidence="1" id="KW-0946">Virion</keyword>
<reference evidence="1" key="1">
    <citation type="journal article" date="2020" name="Virus Evol.">
        <title>Analysis of the virome associated to grapevine downy mildew lesions reveals new mycovirus lineages.</title>
        <authorList>
            <person name="Chiapello M."/>
            <person name="Rodriguez-Romero J."/>
            <person name="Ayllon M.A."/>
            <person name="Turina M."/>
        </authorList>
    </citation>
    <scope>NUCLEOTIDE SEQUENCE</scope>
    <source>
        <strain evidence="1">DMG-F_DN36268</strain>
    </source>
</reference>
<dbReference type="InterPro" id="IPR048728">
    <property type="entry name" value="CP_partitivirus"/>
</dbReference>
<dbReference type="Pfam" id="PF20895">
    <property type="entry name" value="PsV_CP"/>
    <property type="match status" value="1"/>
</dbReference>
<dbReference type="GO" id="GO:0019028">
    <property type="term" value="C:viral capsid"/>
    <property type="evidence" value="ECO:0007669"/>
    <property type="project" value="UniProtKB-KW"/>
</dbReference>
<organism evidence="1">
    <name type="scientific">Plasmopara viticola lesion associated Partitivirus 4</name>
    <dbReference type="NCBI Taxonomy" id="2692002"/>
    <lineage>
        <taxon>Viruses</taxon>
        <taxon>Riboviria</taxon>
        <taxon>Orthornavirae</taxon>
        <taxon>Pisuviricota</taxon>
        <taxon>Duplopiviricetes</taxon>
        <taxon>Durnavirales</taxon>
        <taxon>Partitiviridae</taxon>
    </lineage>
</organism>
<evidence type="ECO:0000313" key="1">
    <source>
        <dbReference type="EMBL" id="QHD64793.1"/>
    </source>
</evidence>
<protein>
    <submittedName>
        <fullName evidence="1">Coat protein</fullName>
    </submittedName>
</protein>
<proteinExistence type="predicted"/>
<keyword evidence="1" id="KW-0167">Capsid protein</keyword>
<accession>A0A6B9Q468</accession>
<dbReference type="EMBL" id="MN556976">
    <property type="protein sequence ID" value="QHD64793.1"/>
    <property type="molecule type" value="Genomic_RNA"/>
</dbReference>